<accession>A0ABV6RNG1</accession>
<comment type="caution">
    <text evidence="2">The sequence shown here is derived from an EMBL/GenBank/DDBJ whole genome shotgun (WGS) entry which is preliminary data.</text>
</comment>
<keyword evidence="1" id="KW-1133">Transmembrane helix</keyword>
<dbReference type="InterPro" id="IPR009339">
    <property type="entry name" value="DUF998"/>
</dbReference>
<evidence type="ECO:0000313" key="3">
    <source>
        <dbReference type="Proteomes" id="UP001589896"/>
    </source>
</evidence>
<proteinExistence type="predicted"/>
<feature type="transmembrane region" description="Helical" evidence="1">
    <location>
        <begin position="158"/>
        <end position="180"/>
    </location>
</feature>
<name>A0ABV6RNG1_9GAMM</name>
<sequence length="210" mass="21829">MAEVSRRRRFATAAMIGVVVYALVVGVLQLLPPHYDPIREAESNLAVGPFGWIMNLNFLGRTVTTAFALLAISRVGPATGLRRVGLISFGIGGASSAVLAFFATDVDVPSGTGSATSTPSGLVHLLVAAIGFAAALLGILILTAWLRYQSELRQTYRVALAFAALAAGGALWLALSATVAPGLIGLAERICLTGVLGWTFFVCAGIRRAS</sequence>
<feature type="transmembrane region" description="Helical" evidence="1">
    <location>
        <begin position="84"/>
        <end position="103"/>
    </location>
</feature>
<keyword evidence="1" id="KW-0472">Membrane</keyword>
<feature type="transmembrane region" description="Helical" evidence="1">
    <location>
        <begin position="12"/>
        <end position="32"/>
    </location>
</feature>
<evidence type="ECO:0000256" key="1">
    <source>
        <dbReference type="SAM" id="Phobius"/>
    </source>
</evidence>
<gene>
    <name evidence="2" type="ORF">ACFFGH_11815</name>
</gene>
<evidence type="ECO:0000313" key="2">
    <source>
        <dbReference type="EMBL" id="MFC0678525.1"/>
    </source>
</evidence>
<protein>
    <submittedName>
        <fullName evidence="2">DUF998 domain-containing protein</fullName>
    </submittedName>
</protein>
<organism evidence="2 3">
    <name type="scientific">Lysobacter korlensis</name>
    <dbReference type="NCBI Taxonomy" id="553636"/>
    <lineage>
        <taxon>Bacteria</taxon>
        <taxon>Pseudomonadati</taxon>
        <taxon>Pseudomonadota</taxon>
        <taxon>Gammaproteobacteria</taxon>
        <taxon>Lysobacterales</taxon>
        <taxon>Lysobacteraceae</taxon>
        <taxon>Lysobacter</taxon>
    </lineage>
</organism>
<reference evidence="2 3" key="1">
    <citation type="submission" date="2024-09" db="EMBL/GenBank/DDBJ databases">
        <authorList>
            <person name="Sun Q."/>
            <person name="Mori K."/>
        </authorList>
    </citation>
    <scope>NUCLEOTIDE SEQUENCE [LARGE SCALE GENOMIC DNA]</scope>
    <source>
        <strain evidence="2 3">KCTC 23076</strain>
    </source>
</reference>
<keyword evidence="3" id="KW-1185">Reference proteome</keyword>
<dbReference type="RefSeq" id="WP_386668459.1">
    <property type="nucleotide sequence ID" value="NZ_JBHLTG010000002.1"/>
</dbReference>
<keyword evidence="1" id="KW-0812">Transmembrane</keyword>
<dbReference type="Pfam" id="PF06197">
    <property type="entry name" value="DUF998"/>
    <property type="match status" value="1"/>
</dbReference>
<dbReference type="Proteomes" id="UP001589896">
    <property type="component" value="Unassembled WGS sequence"/>
</dbReference>
<feature type="transmembrane region" description="Helical" evidence="1">
    <location>
        <begin position="186"/>
        <end position="206"/>
    </location>
</feature>
<dbReference type="EMBL" id="JBHLTG010000002">
    <property type="protein sequence ID" value="MFC0678525.1"/>
    <property type="molecule type" value="Genomic_DNA"/>
</dbReference>
<feature type="transmembrane region" description="Helical" evidence="1">
    <location>
        <begin position="123"/>
        <end position="146"/>
    </location>
</feature>
<feature type="transmembrane region" description="Helical" evidence="1">
    <location>
        <begin position="52"/>
        <end position="72"/>
    </location>
</feature>